<keyword evidence="1" id="KW-1133">Transmembrane helix</keyword>
<accession>A0A291GQ81</accession>
<dbReference type="OrthoDB" id="9788081at2"/>
<evidence type="ECO:0000256" key="1">
    <source>
        <dbReference type="SAM" id="Phobius"/>
    </source>
</evidence>
<feature type="transmembrane region" description="Helical" evidence="1">
    <location>
        <begin position="74"/>
        <end position="95"/>
    </location>
</feature>
<organism evidence="2 3">
    <name type="scientific">Brachybacterium vulturis</name>
    <dbReference type="NCBI Taxonomy" id="2017484"/>
    <lineage>
        <taxon>Bacteria</taxon>
        <taxon>Bacillati</taxon>
        <taxon>Actinomycetota</taxon>
        <taxon>Actinomycetes</taxon>
        <taxon>Micrococcales</taxon>
        <taxon>Dermabacteraceae</taxon>
        <taxon>Brachybacterium</taxon>
    </lineage>
</organism>
<dbReference type="InterPro" id="IPR011138">
    <property type="entry name" value="Cytochrome_b-558"/>
</dbReference>
<dbReference type="AlphaFoldDB" id="A0A291GQ81"/>
<feature type="transmembrane region" description="Helical" evidence="1">
    <location>
        <begin position="164"/>
        <end position="184"/>
    </location>
</feature>
<proteinExistence type="predicted"/>
<dbReference type="GO" id="GO:0016020">
    <property type="term" value="C:membrane"/>
    <property type="evidence" value="ECO:0007669"/>
    <property type="project" value="InterPro"/>
</dbReference>
<feature type="transmembrane region" description="Helical" evidence="1">
    <location>
        <begin position="130"/>
        <end position="152"/>
    </location>
</feature>
<evidence type="ECO:0000313" key="2">
    <source>
        <dbReference type="EMBL" id="ATG52124.1"/>
    </source>
</evidence>
<dbReference type="KEGG" id="brz:CFK38_11775"/>
<name>A0A291GQ81_9MICO</name>
<keyword evidence="1" id="KW-0472">Membrane</keyword>
<protein>
    <submittedName>
        <fullName evidence="2">Succinate dehydrogenase</fullName>
    </submittedName>
</protein>
<evidence type="ECO:0000313" key="3">
    <source>
        <dbReference type="Proteomes" id="UP000218165"/>
    </source>
</evidence>
<dbReference type="SUPFAM" id="SSF81343">
    <property type="entry name" value="Fumarate reductase respiratory complex transmembrane subunits"/>
    <property type="match status" value="1"/>
</dbReference>
<dbReference type="Gene3D" id="1.20.1300.10">
    <property type="entry name" value="Fumarate reductase/succinate dehydrogenase, transmembrane subunit"/>
    <property type="match status" value="1"/>
</dbReference>
<dbReference type="CDD" id="cd03498">
    <property type="entry name" value="SQR_TypeB_2_TM"/>
    <property type="match status" value="1"/>
</dbReference>
<dbReference type="NCBIfam" id="TIGR02046">
    <property type="entry name" value="sdhC_b558_fam"/>
    <property type="match status" value="1"/>
</dbReference>
<sequence length="239" mass="26203">MVVRAPARRRTSIRSSSVLLHAVMAAAGMVMVLFLLAHMYGNLKVFSGAEAFDGYAAHLRTLGEPFLPRSGALWILRIILLLSVLAHTGAAFVLWHRMRAATGGRGSRRYVTKKAPRGVQRTYSSFTMRWGGIVIGLFVIYHLLHLTVNVIAPGGASDSPYQRMVGGFSIWWVTLTYLIALLALGAHLRHGVWSAFASLGVNTGVRRRRHLNQVAYLVTGVVILGFLLPPLAIQFGMVT</sequence>
<feature type="transmembrane region" description="Helical" evidence="1">
    <location>
        <begin position="18"/>
        <end position="40"/>
    </location>
</feature>
<gene>
    <name evidence="2" type="ORF">CFK38_11775</name>
</gene>
<dbReference type="Proteomes" id="UP000218165">
    <property type="component" value="Chromosome"/>
</dbReference>
<reference evidence="3" key="1">
    <citation type="submission" date="2017-09" db="EMBL/GenBank/DDBJ databases">
        <title>Brachybacterium sp. VM2412.</title>
        <authorList>
            <person name="Tak E.J."/>
            <person name="Bae J.-W."/>
        </authorList>
    </citation>
    <scope>NUCLEOTIDE SEQUENCE [LARGE SCALE GENOMIC DNA]</scope>
    <source>
        <strain evidence="3">VM2412</strain>
    </source>
</reference>
<feature type="transmembrane region" description="Helical" evidence="1">
    <location>
        <begin position="214"/>
        <end position="233"/>
    </location>
</feature>
<dbReference type="EMBL" id="CP023563">
    <property type="protein sequence ID" value="ATG52124.1"/>
    <property type="molecule type" value="Genomic_DNA"/>
</dbReference>
<keyword evidence="3" id="KW-1185">Reference proteome</keyword>
<keyword evidence="1" id="KW-0812">Transmembrane</keyword>
<dbReference type="InterPro" id="IPR034804">
    <property type="entry name" value="SQR/QFR_C/D"/>
</dbReference>